<keyword evidence="2" id="KW-1185">Reference proteome</keyword>
<dbReference type="OrthoDB" id="990873at2759"/>
<dbReference type="EMBL" id="JAIQCV010000001">
    <property type="protein sequence ID" value="KAH1128625.1"/>
    <property type="molecule type" value="Genomic_DNA"/>
</dbReference>
<accession>A0A9D4AI90</accession>
<sequence length="133" mass="15688">MLRSYLNRWNYVLSHVGLPNELQDIRLLLDQWLETEFEWKPYEDPVIRKVIFNKFFVNSNARHVKVLLVVYATVEIHETNRDPWQAISVQGIGEALTSPYELDSWTSIPDVLHTYAIYFLDDDDVDDDDTNDV</sequence>
<dbReference type="AlphaFoldDB" id="A0A9D4AI90"/>
<dbReference type="Proteomes" id="UP000828251">
    <property type="component" value="Unassembled WGS sequence"/>
</dbReference>
<comment type="caution">
    <text evidence="1">The sequence shown here is derived from an EMBL/GenBank/DDBJ whole genome shotgun (WGS) entry which is preliminary data.</text>
</comment>
<reference evidence="1 2" key="1">
    <citation type="journal article" date="2021" name="Plant Biotechnol. J.">
        <title>Multi-omics assisted identification of the key and species-specific regulatory components of drought-tolerant mechanisms in Gossypium stocksii.</title>
        <authorList>
            <person name="Yu D."/>
            <person name="Ke L."/>
            <person name="Zhang D."/>
            <person name="Wu Y."/>
            <person name="Sun Y."/>
            <person name="Mei J."/>
            <person name="Sun J."/>
            <person name="Sun Y."/>
        </authorList>
    </citation>
    <scope>NUCLEOTIDE SEQUENCE [LARGE SCALE GENOMIC DNA]</scope>
    <source>
        <strain evidence="2">cv. E1</strain>
        <tissue evidence="1">Leaf</tissue>
    </source>
</reference>
<gene>
    <name evidence="1" type="ORF">J1N35_000003</name>
</gene>
<evidence type="ECO:0000313" key="2">
    <source>
        <dbReference type="Proteomes" id="UP000828251"/>
    </source>
</evidence>
<name>A0A9D4AI90_9ROSI</name>
<protein>
    <submittedName>
        <fullName evidence="1">Uncharacterized protein</fullName>
    </submittedName>
</protein>
<organism evidence="1 2">
    <name type="scientific">Gossypium stocksii</name>
    <dbReference type="NCBI Taxonomy" id="47602"/>
    <lineage>
        <taxon>Eukaryota</taxon>
        <taxon>Viridiplantae</taxon>
        <taxon>Streptophyta</taxon>
        <taxon>Embryophyta</taxon>
        <taxon>Tracheophyta</taxon>
        <taxon>Spermatophyta</taxon>
        <taxon>Magnoliopsida</taxon>
        <taxon>eudicotyledons</taxon>
        <taxon>Gunneridae</taxon>
        <taxon>Pentapetalae</taxon>
        <taxon>rosids</taxon>
        <taxon>malvids</taxon>
        <taxon>Malvales</taxon>
        <taxon>Malvaceae</taxon>
        <taxon>Malvoideae</taxon>
        <taxon>Gossypium</taxon>
    </lineage>
</organism>
<proteinExistence type="predicted"/>
<evidence type="ECO:0000313" key="1">
    <source>
        <dbReference type="EMBL" id="KAH1128625.1"/>
    </source>
</evidence>